<reference evidence="2" key="1">
    <citation type="journal article" date="2019" name="bioRxiv">
        <title>The Genome of the Zebra Mussel, Dreissena polymorpha: A Resource for Invasive Species Research.</title>
        <authorList>
            <person name="McCartney M.A."/>
            <person name="Auch B."/>
            <person name="Kono T."/>
            <person name="Mallez S."/>
            <person name="Zhang Y."/>
            <person name="Obille A."/>
            <person name="Becker A."/>
            <person name="Abrahante J.E."/>
            <person name="Garbe J."/>
            <person name="Badalamenti J.P."/>
            <person name="Herman A."/>
            <person name="Mangelson H."/>
            <person name="Liachko I."/>
            <person name="Sullivan S."/>
            <person name="Sone E.D."/>
            <person name="Koren S."/>
            <person name="Silverstein K.A.T."/>
            <person name="Beckman K.B."/>
            <person name="Gohl D.M."/>
        </authorList>
    </citation>
    <scope>NUCLEOTIDE SEQUENCE</scope>
    <source>
        <strain evidence="2">Duluth1</strain>
        <tissue evidence="2">Whole animal</tissue>
    </source>
</reference>
<evidence type="ECO:0000256" key="1">
    <source>
        <dbReference type="SAM" id="MobiDB-lite"/>
    </source>
</evidence>
<accession>A0A9D4LNP5</accession>
<proteinExistence type="predicted"/>
<evidence type="ECO:0000313" key="2">
    <source>
        <dbReference type="EMBL" id="KAH3862145.1"/>
    </source>
</evidence>
<name>A0A9D4LNP5_DREPO</name>
<dbReference type="EMBL" id="JAIWYP010000002">
    <property type="protein sequence ID" value="KAH3862145.1"/>
    <property type="molecule type" value="Genomic_DNA"/>
</dbReference>
<sequence length="213" mass="24458">MWTDGQRTKTNPKTSPEQSGEKSNTSTCRKPHLSDMVTTNHKPASDNRDLLRVAQYKENRKEPQQTMVPQYTLARSIPLPAHLPVNKGNFWKDRDEILLAISEHFIKLSIKEKASFKNKRFKRKERELRLIPGKAIMIDLSNIHVTSGGRLQPVRVRNLGDSYRMPNVKIRHPNKKMRPLFSKTEAIHIPGSAEKGLLLMRVDKALTQESMDS</sequence>
<protein>
    <submittedName>
        <fullName evidence="2">Uncharacterized protein</fullName>
    </submittedName>
</protein>
<comment type="caution">
    <text evidence="2">The sequence shown here is derived from an EMBL/GenBank/DDBJ whole genome shotgun (WGS) entry which is preliminary data.</text>
</comment>
<gene>
    <name evidence="2" type="ORF">DPMN_025108</name>
</gene>
<organism evidence="2 3">
    <name type="scientific">Dreissena polymorpha</name>
    <name type="common">Zebra mussel</name>
    <name type="synonym">Mytilus polymorpha</name>
    <dbReference type="NCBI Taxonomy" id="45954"/>
    <lineage>
        <taxon>Eukaryota</taxon>
        <taxon>Metazoa</taxon>
        <taxon>Spiralia</taxon>
        <taxon>Lophotrochozoa</taxon>
        <taxon>Mollusca</taxon>
        <taxon>Bivalvia</taxon>
        <taxon>Autobranchia</taxon>
        <taxon>Heteroconchia</taxon>
        <taxon>Euheterodonta</taxon>
        <taxon>Imparidentia</taxon>
        <taxon>Neoheterodontei</taxon>
        <taxon>Myida</taxon>
        <taxon>Dreissenoidea</taxon>
        <taxon>Dreissenidae</taxon>
        <taxon>Dreissena</taxon>
    </lineage>
</organism>
<reference evidence="2" key="2">
    <citation type="submission" date="2020-11" db="EMBL/GenBank/DDBJ databases">
        <authorList>
            <person name="McCartney M.A."/>
            <person name="Auch B."/>
            <person name="Kono T."/>
            <person name="Mallez S."/>
            <person name="Becker A."/>
            <person name="Gohl D.M."/>
            <person name="Silverstein K.A.T."/>
            <person name="Koren S."/>
            <person name="Bechman K.B."/>
            <person name="Herman A."/>
            <person name="Abrahante J.E."/>
            <person name="Garbe J."/>
        </authorList>
    </citation>
    <scope>NUCLEOTIDE SEQUENCE</scope>
    <source>
        <strain evidence="2">Duluth1</strain>
        <tissue evidence="2">Whole animal</tissue>
    </source>
</reference>
<feature type="compositionally biased region" description="Polar residues" evidence="1">
    <location>
        <begin position="8"/>
        <end position="28"/>
    </location>
</feature>
<feature type="region of interest" description="Disordered" evidence="1">
    <location>
        <begin position="1"/>
        <end position="48"/>
    </location>
</feature>
<dbReference type="AlphaFoldDB" id="A0A9D4LNP5"/>
<dbReference type="Proteomes" id="UP000828390">
    <property type="component" value="Unassembled WGS sequence"/>
</dbReference>
<keyword evidence="3" id="KW-1185">Reference proteome</keyword>
<evidence type="ECO:0000313" key="3">
    <source>
        <dbReference type="Proteomes" id="UP000828390"/>
    </source>
</evidence>